<evidence type="ECO:0000313" key="15">
    <source>
        <dbReference type="Proteomes" id="UP000473699"/>
    </source>
</evidence>
<keyword evidence="6 12" id="KW-0347">Helicase</keyword>
<dbReference type="EMBL" id="VUNH01000013">
    <property type="protein sequence ID" value="MST56513.1"/>
    <property type="molecule type" value="Genomic_DNA"/>
</dbReference>
<keyword evidence="9" id="KW-0413">Isomerase</keyword>
<dbReference type="Proteomes" id="UP000473699">
    <property type="component" value="Unassembled WGS sequence"/>
</dbReference>
<dbReference type="NCBIfam" id="NF004384">
    <property type="entry name" value="PRK05748.1"/>
    <property type="match status" value="1"/>
</dbReference>
<dbReference type="InterPro" id="IPR016136">
    <property type="entry name" value="DNA_helicase_N/primase_C"/>
</dbReference>
<evidence type="ECO:0000256" key="2">
    <source>
        <dbReference type="ARBA" id="ARBA00022515"/>
    </source>
</evidence>
<evidence type="ECO:0000256" key="8">
    <source>
        <dbReference type="ARBA" id="ARBA00023125"/>
    </source>
</evidence>
<dbReference type="GO" id="GO:0006269">
    <property type="term" value="P:DNA replication, synthesis of primer"/>
    <property type="evidence" value="ECO:0007669"/>
    <property type="project" value="UniProtKB-UniRule"/>
</dbReference>
<dbReference type="Gene3D" id="1.10.860.10">
    <property type="entry name" value="DNAb Helicase, Chain A"/>
    <property type="match status" value="1"/>
</dbReference>
<evidence type="ECO:0000256" key="7">
    <source>
        <dbReference type="ARBA" id="ARBA00022840"/>
    </source>
</evidence>
<dbReference type="GO" id="GO:0043139">
    <property type="term" value="F:5'-3' DNA helicase activity"/>
    <property type="evidence" value="ECO:0007669"/>
    <property type="project" value="UniProtKB-EC"/>
</dbReference>
<dbReference type="FunFam" id="1.10.860.10:FF:000001">
    <property type="entry name" value="Replicative DNA helicase"/>
    <property type="match status" value="1"/>
</dbReference>
<dbReference type="Pfam" id="PF00772">
    <property type="entry name" value="DnaB"/>
    <property type="match status" value="1"/>
</dbReference>
<name>A0A6L5YEJ4_9BACT</name>
<dbReference type="CDD" id="cd00984">
    <property type="entry name" value="DnaB_C"/>
    <property type="match status" value="1"/>
</dbReference>
<comment type="similarity">
    <text evidence="1 12">Belongs to the helicase family. DnaB subfamily.</text>
</comment>
<dbReference type="GO" id="GO:0005524">
    <property type="term" value="F:ATP binding"/>
    <property type="evidence" value="ECO:0007669"/>
    <property type="project" value="UniProtKB-UniRule"/>
</dbReference>
<accession>A0A6L5YEJ4</accession>
<evidence type="ECO:0000313" key="14">
    <source>
        <dbReference type="EMBL" id="MST56513.1"/>
    </source>
</evidence>
<dbReference type="GO" id="GO:0016787">
    <property type="term" value="F:hydrolase activity"/>
    <property type="evidence" value="ECO:0007669"/>
    <property type="project" value="UniProtKB-KW"/>
</dbReference>
<dbReference type="InterPro" id="IPR027417">
    <property type="entry name" value="P-loop_NTPase"/>
</dbReference>
<evidence type="ECO:0000259" key="13">
    <source>
        <dbReference type="PROSITE" id="PS51199"/>
    </source>
</evidence>
<protein>
    <recommendedName>
        <fullName evidence="11 12">Replicative DNA helicase</fullName>
        <ecNumber evidence="11 12">5.6.2.3</ecNumber>
    </recommendedName>
</protein>
<keyword evidence="2 12" id="KW-0639">Primosome</keyword>
<dbReference type="EC" id="5.6.2.3" evidence="11 12"/>
<organism evidence="14 15">
    <name type="scientific">Pyramidobacter porci</name>
    <dbReference type="NCBI Taxonomy" id="2605789"/>
    <lineage>
        <taxon>Bacteria</taxon>
        <taxon>Thermotogati</taxon>
        <taxon>Synergistota</taxon>
        <taxon>Synergistia</taxon>
        <taxon>Synergistales</taxon>
        <taxon>Dethiosulfovibrionaceae</taxon>
        <taxon>Pyramidobacter</taxon>
    </lineage>
</organism>
<evidence type="ECO:0000256" key="10">
    <source>
        <dbReference type="ARBA" id="ARBA00048954"/>
    </source>
</evidence>
<comment type="caution">
    <text evidence="14">The sequence shown here is derived from an EMBL/GenBank/DDBJ whole genome shotgun (WGS) entry which is preliminary data.</text>
</comment>
<evidence type="ECO:0000256" key="5">
    <source>
        <dbReference type="ARBA" id="ARBA00022801"/>
    </source>
</evidence>
<feature type="domain" description="SF4 helicase" evidence="13">
    <location>
        <begin position="180"/>
        <end position="448"/>
    </location>
</feature>
<dbReference type="AlphaFoldDB" id="A0A6L5YEJ4"/>
<evidence type="ECO:0000256" key="3">
    <source>
        <dbReference type="ARBA" id="ARBA00022705"/>
    </source>
</evidence>
<evidence type="ECO:0000256" key="11">
    <source>
        <dbReference type="NCBIfam" id="TIGR00665"/>
    </source>
</evidence>
<dbReference type="PANTHER" id="PTHR30153">
    <property type="entry name" value="REPLICATIVE DNA HELICASE DNAB"/>
    <property type="match status" value="1"/>
</dbReference>
<comment type="function">
    <text evidence="12">The main replicative DNA helicase, it participates in initiation and elongation during chromosome replication. Travels ahead of the DNA replisome, separating dsDNA into templates for DNA synthesis. A processive ATP-dependent 5'-3' DNA helicase it has DNA-dependent ATPase activity.</text>
</comment>
<evidence type="ECO:0000256" key="9">
    <source>
        <dbReference type="ARBA" id="ARBA00023235"/>
    </source>
</evidence>
<keyword evidence="4 12" id="KW-0547">Nucleotide-binding</keyword>
<evidence type="ECO:0000256" key="6">
    <source>
        <dbReference type="ARBA" id="ARBA00022806"/>
    </source>
</evidence>
<dbReference type="RefSeq" id="WP_320633483.1">
    <property type="nucleotide sequence ID" value="NZ_JAXDZJ010000032.1"/>
</dbReference>
<dbReference type="NCBIfam" id="TIGR00665">
    <property type="entry name" value="DnaB"/>
    <property type="match status" value="1"/>
</dbReference>
<keyword evidence="15" id="KW-1185">Reference proteome</keyword>
<evidence type="ECO:0000256" key="4">
    <source>
        <dbReference type="ARBA" id="ARBA00022741"/>
    </source>
</evidence>
<evidence type="ECO:0000256" key="12">
    <source>
        <dbReference type="RuleBase" id="RU362085"/>
    </source>
</evidence>
<sequence length="448" mass="49612">MPDEIFDRLPPSNLDAERAVLGACLLDREALVDVTEFLSPEDFYDLNYRDVFNVIVGMVKTGRPVDMLTLSAELQNRGLLEKLGGQAFLAAVIDSVPTAANAAYHARIVRDKAVHRRLISAGNAIVRMGYDESKDLSELLEDAERFVFEVSRQRNEANFKSLRDVMPATFNKIEEAFNREDTGITGITSGFIGIDRLTSGLQRGALNIIAARPSMGKTALAMNIARNVAVKAQLPVLVFSLEMGAEQLALRLLGAEARMNLQELVNGSFARGDWKALQDAAAILIEAPLYIDDSSILSTIELKARARRFKAKHGELGLIVVDYLQLMNASRTMDSKQNEVAEISRGLKAIARELEVPVIALSQLSRAVESRNEKTPQLSDLRDSGAIEQDADLVALLYRESYYAKDPEGRNDNSASLDIAKNRNGPTDKVKLVFLREYTRFEDMAYGR</sequence>
<keyword evidence="3 12" id="KW-0235">DNA replication</keyword>
<gene>
    <name evidence="14" type="primary">dnaB</name>
    <name evidence="14" type="ORF">FYJ74_10800</name>
</gene>
<dbReference type="GO" id="GO:0005829">
    <property type="term" value="C:cytosol"/>
    <property type="evidence" value="ECO:0007669"/>
    <property type="project" value="TreeGrafter"/>
</dbReference>
<keyword evidence="7 12" id="KW-0067">ATP-binding</keyword>
<dbReference type="Gene3D" id="3.40.50.300">
    <property type="entry name" value="P-loop containing nucleotide triphosphate hydrolases"/>
    <property type="match status" value="1"/>
</dbReference>
<dbReference type="InterPro" id="IPR007692">
    <property type="entry name" value="DNA_helicase_DnaB"/>
</dbReference>
<proteinExistence type="inferred from homology"/>
<keyword evidence="5 12" id="KW-0378">Hydrolase</keyword>
<reference evidence="14 15" key="1">
    <citation type="submission" date="2019-08" db="EMBL/GenBank/DDBJ databases">
        <title>In-depth cultivation of the pig gut microbiome towards novel bacterial diversity and tailored functional studies.</title>
        <authorList>
            <person name="Wylensek D."/>
            <person name="Hitch T.C.A."/>
            <person name="Clavel T."/>
        </authorList>
    </citation>
    <scope>NUCLEOTIDE SEQUENCE [LARGE SCALE GENOMIC DNA]</scope>
    <source>
        <strain evidence="14 15">SM-530-WT-4B</strain>
    </source>
</reference>
<dbReference type="Pfam" id="PF03796">
    <property type="entry name" value="DnaB_C"/>
    <property type="match status" value="1"/>
</dbReference>
<dbReference type="InterPro" id="IPR007693">
    <property type="entry name" value="DNA_helicase_DnaB-like_N"/>
</dbReference>
<dbReference type="SUPFAM" id="SSF52540">
    <property type="entry name" value="P-loop containing nucleoside triphosphate hydrolases"/>
    <property type="match status" value="1"/>
</dbReference>
<dbReference type="PANTHER" id="PTHR30153:SF2">
    <property type="entry name" value="REPLICATIVE DNA HELICASE"/>
    <property type="match status" value="1"/>
</dbReference>
<dbReference type="SUPFAM" id="SSF48024">
    <property type="entry name" value="N-terminal domain of DnaB helicase"/>
    <property type="match status" value="1"/>
</dbReference>
<dbReference type="GO" id="GO:1990077">
    <property type="term" value="C:primosome complex"/>
    <property type="evidence" value="ECO:0007669"/>
    <property type="project" value="UniProtKB-UniRule"/>
</dbReference>
<dbReference type="PROSITE" id="PS51199">
    <property type="entry name" value="SF4_HELICASE"/>
    <property type="match status" value="1"/>
</dbReference>
<dbReference type="GO" id="GO:0003677">
    <property type="term" value="F:DNA binding"/>
    <property type="evidence" value="ECO:0007669"/>
    <property type="project" value="UniProtKB-UniRule"/>
</dbReference>
<dbReference type="InterPro" id="IPR036185">
    <property type="entry name" value="DNA_heli_DnaB-like_N_sf"/>
</dbReference>
<evidence type="ECO:0000256" key="1">
    <source>
        <dbReference type="ARBA" id="ARBA00008428"/>
    </source>
</evidence>
<dbReference type="FunFam" id="3.40.50.300:FF:000351">
    <property type="entry name" value="Replicative DNA helicase"/>
    <property type="match status" value="1"/>
</dbReference>
<comment type="catalytic activity">
    <reaction evidence="10 12">
        <text>ATP + H2O = ADP + phosphate + H(+)</text>
        <dbReference type="Rhea" id="RHEA:13065"/>
        <dbReference type="ChEBI" id="CHEBI:15377"/>
        <dbReference type="ChEBI" id="CHEBI:15378"/>
        <dbReference type="ChEBI" id="CHEBI:30616"/>
        <dbReference type="ChEBI" id="CHEBI:43474"/>
        <dbReference type="ChEBI" id="CHEBI:456216"/>
        <dbReference type="EC" id="5.6.2.3"/>
    </reaction>
</comment>
<dbReference type="InterPro" id="IPR007694">
    <property type="entry name" value="DNA_helicase_DnaB-like_C"/>
</dbReference>
<keyword evidence="8 12" id="KW-0238">DNA-binding</keyword>